<name>A0ACC0G701_9ERIC</name>
<dbReference type="EMBL" id="CM045767">
    <property type="protein sequence ID" value="KAI7996242.1"/>
    <property type="molecule type" value="Genomic_DNA"/>
</dbReference>
<sequence>MTKSHNSTSKCFSDIFRRLLCTGSLPTHPSDLITDSTTTIPTTTFENSTKDFKTQVKTPGVVARLMGLDSLPDLNLVPKESSILRCRSVNSVNYFPDFDPTLSHHRRVKTSLSFREVPTFLQQQQQPKKHNLDFFVLCLEKVGGNGGNKMGLSSDMALKDLKQKEMKTEGNRKNLRERKFENKRKVCRRKEDQPNRVCGNCSSTVDNVNLDRKNKEVVQRQPSESLRVKKNGVKHVNQKETGSELKIGNKTKSRNNIAKKVPQSVCVSDNLSPVSVIDLHHHSLSFHHESTSGHTNVTISNSRSSNATDNDNNNPSSNYTRNFIADEHHVIKAKKNRDDKAKQTSETQYYDIMLTEILRLTEKGIEETHWVNEKVTEFEDAEEICTVFGQQILDLLFDQVVDELVLCNMNRFAL</sequence>
<proteinExistence type="predicted"/>
<protein>
    <submittedName>
        <fullName evidence="1">Uncharacterized protein</fullName>
    </submittedName>
</protein>
<comment type="caution">
    <text evidence="1">The sequence shown here is derived from an EMBL/GenBank/DDBJ whole genome shotgun (WGS) entry which is preliminary data.</text>
</comment>
<gene>
    <name evidence="1" type="ORF">LOK49_LG10G02310</name>
</gene>
<dbReference type="Proteomes" id="UP001060215">
    <property type="component" value="Chromosome 10"/>
</dbReference>
<accession>A0ACC0G701</accession>
<evidence type="ECO:0000313" key="1">
    <source>
        <dbReference type="EMBL" id="KAI7996242.1"/>
    </source>
</evidence>
<organism evidence="1 2">
    <name type="scientific">Camellia lanceoleosa</name>
    <dbReference type="NCBI Taxonomy" id="1840588"/>
    <lineage>
        <taxon>Eukaryota</taxon>
        <taxon>Viridiplantae</taxon>
        <taxon>Streptophyta</taxon>
        <taxon>Embryophyta</taxon>
        <taxon>Tracheophyta</taxon>
        <taxon>Spermatophyta</taxon>
        <taxon>Magnoliopsida</taxon>
        <taxon>eudicotyledons</taxon>
        <taxon>Gunneridae</taxon>
        <taxon>Pentapetalae</taxon>
        <taxon>asterids</taxon>
        <taxon>Ericales</taxon>
        <taxon>Theaceae</taxon>
        <taxon>Camellia</taxon>
    </lineage>
</organism>
<evidence type="ECO:0000313" key="2">
    <source>
        <dbReference type="Proteomes" id="UP001060215"/>
    </source>
</evidence>
<reference evidence="1 2" key="1">
    <citation type="journal article" date="2022" name="Plant J.">
        <title>Chromosome-level genome of Camellia lanceoleosa provides a valuable resource for understanding genome evolution and self-incompatibility.</title>
        <authorList>
            <person name="Gong W."/>
            <person name="Xiao S."/>
            <person name="Wang L."/>
            <person name="Liao Z."/>
            <person name="Chang Y."/>
            <person name="Mo W."/>
            <person name="Hu G."/>
            <person name="Li W."/>
            <person name="Zhao G."/>
            <person name="Zhu H."/>
            <person name="Hu X."/>
            <person name="Ji K."/>
            <person name="Xiang X."/>
            <person name="Song Q."/>
            <person name="Yuan D."/>
            <person name="Jin S."/>
            <person name="Zhang L."/>
        </authorList>
    </citation>
    <scope>NUCLEOTIDE SEQUENCE [LARGE SCALE GENOMIC DNA]</scope>
    <source>
        <strain evidence="1">SQ_2022a</strain>
    </source>
</reference>
<keyword evidence="2" id="KW-1185">Reference proteome</keyword>